<comment type="subunit">
    <text evidence="4">Homodimer.</text>
</comment>
<accession>A0A345ZV09</accession>
<comment type="pathway">
    <text evidence="2">Cofactor biosynthesis; thiamine diphosphate biosynthesis.</text>
</comment>
<evidence type="ECO:0000313" key="14">
    <source>
        <dbReference type="EMBL" id="AXK80756.1"/>
    </source>
</evidence>
<sequence>MPVNANRLVEQGKMMSARHWIGFAFALMASAALAGSATAADTLKVRLDWTPWGNHAPFHFAAQKGLFKKYNLDVTIDDGNGSVATVQIVGNGEYDVGHASLAPMAIARSKGLPVKAIAGFVQKNDIGLLVPADAGIKSPADLKGKKIAFTAGSLEAPFIDRFLAAGKLTRNDVELLNVSAAAKAGTYMSGSADGALSSVPFFLPVVSAKRKSTSVNFADYGLQFPSFGLFATEKSIETKKDALRRFASVVAGCWAYILNGHMDEGAQAIIAARPQAKLDPAVLREQIENIKAFSKTKATENEPFGIQAASDWSSALEILAEGGLLDQKVTADAVFTNDLIDKKIVADLAAGKF</sequence>
<feature type="signal peptide" evidence="12">
    <location>
        <begin position="1"/>
        <end position="39"/>
    </location>
</feature>
<evidence type="ECO:0000259" key="13">
    <source>
        <dbReference type="Pfam" id="PF09084"/>
    </source>
</evidence>
<dbReference type="PANTHER" id="PTHR31528:SF1">
    <property type="entry name" value="4-AMINO-5-HYDROXYMETHYL-2-METHYLPYRIMIDINE PHOSPHATE SYNTHASE THI11-RELATED"/>
    <property type="match status" value="1"/>
</dbReference>
<dbReference type="GO" id="GO:0016740">
    <property type="term" value="F:transferase activity"/>
    <property type="evidence" value="ECO:0007669"/>
    <property type="project" value="UniProtKB-KW"/>
</dbReference>
<keyword evidence="5" id="KW-0808">Transferase</keyword>
<dbReference type="Pfam" id="PF09084">
    <property type="entry name" value="NMT1"/>
    <property type="match status" value="1"/>
</dbReference>
<evidence type="ECO:0000256" key="2">
    <source>
        <dbReference type="ARBA" id="ARBA00004948"/>
    </source>
</evidence>
<gene>
    <name evidence="14" type="ORF">DW352_09680</name>
</gene>
<dbReference type="InterPro" id="IPR027939">
    <property type="entry name" value="NMT1/THI5"/>
</dbReference>
<protein>
    <recommendedName>
        <fullName evidence="10">Thiamine pyrimidine synthase</fullName>
    </recommendedName>
</protein>
<feature type="domain" description="SsuA/THI5-like" evidence="13">
    <location>
        <begin position="53"/>
        <end position="259"/>
    </location>
</feature>
<evidence type="ECO:0000256" key="5">
    <source>
        <dbReference type="ARBA" id="ARBA00022679"/>
    </source>
</evidence>
<comment type="function">
    <text evidence="1">Responsible for the formation of the pyrimidine heterocycle in the thiamine biosynthesis pathway. Catalyzes the formation of hydroxymethylpyrimidine phosphate (HMP-P) from histidine and pyridoxal phosphate (PLP). The protein uses PLP and the active site histidine to form HMP-P, generating an inactive enzyme. The enzyme can only undergo a single turnover, which suggests it is a suicide enzyme.</text>
</comment>
<keyword evidence="12" id="KW-0732">Signal</keyword>
<evidence type="ECO:0000256" key="1">
    <source>
        <dbReference type="ARBA" id="ARBA00003469"/>
    </source>
</evidence>
<keyword evidence="8" id="KW-0784">Thiamine biosynthesis</keyword>
<feature type="chain" id="PRO_5016914038" description="Thiamine pyrimidine synthase" evidence="12">
    <location>
        <begin position="40"/>
        <end position="353"/>
    </location>
</feature>
<evidence type="ECO:0000256" key="10">
    <source>
        <dbReference type="ARBA" id="ARBA00033171"/>
    </source>
</evidence>
<evidence type="ECO:0000256" key="9">
    <source>
        <dbReference type="ARBA" id="ARBA00023004"/>
    </source>
</evidence>
<evidence type="ECO:0000256" key="12">
    <source>
        <dbReference type="SAM" id="SignalP"/>
    </source>
</evidence>
<dbReference type="Proteomes" id="UP000254889">
    <property type="component" value="Chromosome"/>
</dbReference>
<keyword evidence="7" id="KW-0663">Pyridoxal phosphate</keyword>
<organism evidence="14 15">
    <name type="scientific">Pseudolabrys taiwanensis</name>
    <dbReference type="NCBI Taxonomy" id="331696"/>
    <lineage>
        <taxon>Bacteria</taxon>
        <taxon>Pseudomonadati</taxon>
        <taxon>Pseudomonadota</taxon>
        <taxon>Alphaproteobacteria</taxon>
        <taxon>Hyphomicrobiales</taxon>
        <taxon>Xanthobacteraceae</taxon>
        <taxon>Pseudolabrys</taxon>
    </lineage>
</organism>
<evidence type="ECO:0000256" key="11">
    <source>
        <dbReference type="ARBA" id="ARBA00048179"/>
    </source>
</evidence>
<evidence type="ECO:0000256" key="7">
    <source>
        <dbReference type="ARBA" id="ARBA00022898"/>
    </source>
</evidence>
<dbReference type="InterPro" id="IPR015168">
    <property type="entry name" value="SsuA/THI5"/>
</dbReference>
<dbReference type="KEGG" id="ptaw:DW352_09680"/>
<evidence type="ECO:0000313" key="15">
    <source>
        <dbReference type="Proteomes" id="UP000254889"/>
    </source>
</evidence>
<comment type="catalytic activity">
    <reaction evidence="11">
        <text>N(6)-(pyridoxal phosphate)-L-lysyl-[4-amino-5-hydroxymethyl-2-methylpyrimidine phosphate synthase] + L-histidyl-[4-amino-5-hydroxymethyl-2-methylpyrimidine phosphate synthase] + 2 Fe(3+) + 4 H2O = L-lysyl-[4-amino-5-hydroxymethyl-2-methylpyrimidine phosphate synthase] + (2S)-2-amino-5-hydroxy-4-oxopentanoyl-[4-amino-5-hydroxymethyl-2-methylpyrimidine phosphate synthase] + 4-amino-2-methyl-5-(phosphooxymethyl)pyrimidine + 3-oxopropanoate + 2 Fe(2+) + 2 H(+)</text>
        <dbReference type="Rhea" id="RHEA:65756"/>
        <dbReference type="Rhea" id="RHEA-COMP:16892"/>
        <dbReference type="Rhea" id="RHEA-COMP:16893"/>
        <dbReference type="Rhea" id="RHEA-COMP:16894"/>
        <dbReference type="Rhea" id="RHEA-COMP:16895"/>
        <dbReference type="ChEBI" id="CHEBI:15377"/>
        <dbReference type="ChEBI" id="CHEBI:15378"/>
        <dbReference type="ChEBI" id="CHEBI:29033"/>
        <dbReference type="ChEBI" id="CHEBI:29034"/>
        <dbReference type="ChEBI" id="CHEBI:29969"/>
        <dbReference type="ChEBI" id="CHEBI:29979"/>
        <dbReference type="ChEBI" id="CHEBI:33190"/>
        <dbReference type="ChEBI" id="CHEBI:58354"/>
        <dbReference type="ChEBI" id="CHEBI:143915"/>
        <dbReference type="ChEBI" id="CHEBI:157692"/>
    </reaction>
    <physiologicalReaction direction="left-to-right" evidence="11">
        <dbReference type="Rhea" id="RHEA:65757"/>
    </physiologicalReaction>
</comment>
<keyword evidence="6" id="KW-0479">Metal-binding</keyword>
<keyword evidence="15" id="KW-1185">Reference proteome</keyword>
<dbReference type="OrthoDB" id="5372616at2"/>
<evidence type="ECO:0000256" key="8">
    <source>
        <dbReference type="ARBA" id="ARBA00022977"/>
    </source>
</evidence>
<dbReference type="AlphaFoldDB" id="A0A345ZV09"/>
<evidence type="ECO:0000256" key="6">
    <source>
        <dbReference type="ARBA" id="ARBA00022723"/>
    </source>
</evidence>
<dbReference type="Gene3D" id="3.40.190.10">
    <property type="entry name" value="Periplasmic binding protein-like II"/>
    <property type="match status" value="2"/>
</dbReference>
<name>A0A345ZV09_9HYPH</name>
<dbReference type="EMBL" id="CP031417">
    <property type="protein sequence ID" value="AXK80756.1"/>
    <property type="molecule type" value="Genomic_DNA"/>
</dbReference>
<comment type="similarity">
    <text evidence="3">Belongs to the NMT1/THI5 family.</text>
</comment>
<dbReference type="GO" id="GO:0046872">
    <property type="term" value="F:metal ion binding"/>
    <property type="evidence" value="ECO:0007669"/>
    <property type="project" value="UniProtKB-KW"/>
</dbReference>
<evidence type="ECO:0000256" key="4">
    <source>
        <dbReference type="ARBA" id="ARBA00011738"/>
    </source>
</evidence>
<dbReference type="PANTHER" id="PTHR31528">
    <property type="entry name" value="4-AMINO-5-HYDROXYMETHYL-2-METHYLPYRIMIDINE PHOSPHATE SYNTHASE THI11-RELATED"/>
    <property type="match status" value="1"/>
</dbReference>
<reference evidence="14 15" key="1">
    <citation type="submission" date="2018-07" db="EMBL/GenBank/DDBJ databases">
        <authorList>
            <person name="Quirk P.G."/>
            <person name="Krulwich T.A."/>
        </authorList>
    </citation>
    <scope>NUCLEOTIDE SEQUENCE [LARGE SCALE GENOMIC DNA]</scope>
    <source>
        <strain evidence="14 15">CC-BB4</strain>
    </source>
</reference>
<dbReference type="SUPFAM" id="SSF53850">
    <property type="entry name" value="Periplasmic binding protein-like II"/>
    <property type="match status" value="1"/>
</dbReference>
<evidence type="ECO:0000256" key="3">
    <source>
        <dbReference type="ARBA" id="ARBA00009406"/>
    </source>
</evidence>
<dbReference type="GO" id="GO:0009228">
    <property type="term" value="P:thiamine biosynthetic process"/>
    <property type="evidence" value="ECO:0007669"/>
    <property type="project" value="UniProtKB-KW"/>
</dbReference>
<keyword evidence="9" id="KW-0408">Iron</keyword>
<proteinExistence type="inferred from homology"/>